<sequence length="75" mass="7696">MPDLFHIIPVGDDTVFNGVLEGQDTSLGLSFIADIGVLLAHTNHNTLMAGTTYNRGEDGTGSIVTGETGLAHAGA</sequence>
<dbReference type="Proteomes" id="UP000037069">
    <property type="component" value="Unassembled WGS sequence"/>
</dbReference>
<protein>
    <submittedName>
        <fullName evidence="1">Uncharacterized protein</fullName>
    </submittedName>
</protein>
<keyword evidence="2" id="KW-1185">Reference proteome</keyword>
<dbReference type="AlphaFoldDB" id="A0A0L0CFY7"/>
<organism evidence="1 2">
    <name type="scientific">Lucilia cuprina</name>
    <name type="common">Green bottle fly</name>
    <name type="synonym">Australian sheep blowfly</name>
    <dbReference type="NCBI Taxonomy" id="7375"/>
    <lineage>
        <taxon>Eukaryota</taxon>
        <taxon>Metazoa</taxon>
        <taxon>Ecdysozoa</taxon>
        <taxon>Arthropoda</taxon>
        <taxon>Hexapoda</taxon>
        <taxon>Insecta</taxon>
        <taxon>Pterygota</taxon>
        <taxon>Neoptera</taxon>
        <taxon>Endopterygota</taxon>
        <taxon>Diptera</taxon>
        <taxon>Brachycera</taxon>
        <taxon>Muscomorpha</taxon>
        <taxon>Oestroidea</taxon>
        <taxon>Calliphoridae</taxon>
        <taxon>Luciliinae</taxon>
        <taxon>Lucilia</taxon>
    </lineage>
</organism>
<evidence type="ECO:0000313" key="2">
    <source>
        <dbReference type="Proteomes" id="UP000037069"/>
    </source>
</evidence>
<reference evidence="1 2" key="1">
    <citation type="journal article" date="2015" name="Nat. Commun.">
        <title>Lucilia cuprina genome unlocks parasitic fly biology to underpin future interventions.</title>
        <authorList>
            <person name="Anstead C.A."/>
            <person name="Korhonen P.K."/>
            <person name="Young N.D."/>
            <person name="Hall R.S."/>
            <person name="Jex A.R."/>
            <person name="Murali S.C."/>
            <person name="Hughes D.S."/>
            <person name="Lee S.F."/>
            <person name="Perry T."/>
            <person name="Stroehlein A.J."/>
            <person name="Ansell B.R."/>
            <person name="Breugelmans B."/>
            <person name="Hofmann A."/>
            <person name="Qu J."/>
            <person name="Dugan S."/>
            <person name="Lee S.L."/>
            <person name="Chao H."/>
            <person name="Dinh H."/>
            <person name="Han Y."/>
            <person name="Doddapaneni H.V."/>
            <person name="Worley K.C."/>
            <person name="Muzny D.M."/>
            <person name="Ioannidis P."/>
            <person name="Waterhouse R.M."/>
            <person name="Zdobnov E.M."/>
            <person name="James P.J."/>
            <person name="Bagnall N.H."/>
            <person name="Kotze A.C."/>
            <person name="Gibbs R.A."/>
            <person name="Richards S."/>
            <person name="Batterham P."/>
            <person name="Gasser R.B."/>
        </authorList>
    </citation>
    <scope>NUCLEOTIDE SEQUENCE [LARGE SCALE GENOMIC DNA]</scope>
    <source>
        <strain evidence="1 2">LS</strain>
        <tissue evidence="1">Full body</tissue>
    </source>
</reference>
<comment type="caution">
    <text evidence="1">The sequence shown here is derived from an EMBL/GenBank/DDBJ whole genome shotgun (WGS) entry which is preliminary data.</text>
</comment>
<evidence type="ECO:0000313" key="1">
    <source>
        <dbReference type="EMBL" id="KNC31161.1"/>
    </source>
</evidence>
<proteinExistence type="predicted"/>
<name>A0A0L0CFY7_LUCCU</name>
<gene>
    <name evidence="1" type="ORF">FF38_13956</name>
</gene>
<dbReference type="EMBL" id="JRES01000440">
    <property type="protein sequence ID" value="KNC31161.1"/>
    <property type="molecule type" value="Genomic_DNA"/>
</dbReference>
<accession>A0A0L0CFY7</accession>